<evidence type="ECO:0000256" key="1">
    <source>
        <dbReference type="ARBA" id="ARBA00023242"/>
    </source>
</evidence>
<evidence type="ECO:0000259" key="2">
    <source>
        <dbReference type="PROSITE" id="PS50048"/>
    </source>
</evidence>
<dbReference type="CDD" id="cd00067">
    <property type="entry name" value="GAL4"/>
    <property type="match status" value="1"/>
</dbReference>
<dbReference type="InterPro" id="IPR021858">
    <property type="entry name" value="Fun_TF"/>
</dbReference>
<dbReference type="GO" id="GO:0001228">
    <property type="term" value="F:DNA-binding transcription activator activity, RNA polymerase II-specific"/>
    <property type="evidence" value="ECO:0007669"/>
    <property type="project" value="TreeGrafter"/>
</dbReference>
<dbReference type="InterPro" id="IPR001138">
    <property type="entry name" value="Zn2Cys6_DnaBD"/>
</dbReference>
<keyword evidence="1" id="KW-0539">Nucleus</keyword>
<gene>
    <name evidence="3" type="ORF">PMIN01_06475</name>
</gene>
<dbReference type="PANTHER" id="PTHR47784">
    <property type="entry name" value="STEROL UPTAKE CONTROL PROTEIN 2"/>
    <property type="match status" value="1"/>
</dbReference>
<dbReference type="SMART" id="SM00066">
    <property type="entry name" value="GAL4"/>
    <property type="match status" value="1"/>
</dbReference>
<organism evidence="3 4">
    <name type="scientific">Paraphaeosphaeria minitans</name>
    <dbReference type="NCBI Taxonomy" id="565426"/>
    <lineage>
        <taxon>Eukaryota</taxon>
        <taxon>Fungi</taxon>
        <taxon>Dikarya</taxon>
        <taxon>Ascomycota</taxon>
        <taxon>Pezizomycotina</taxon>
        <taxon>Dothideomycetes</taxon>
        <taxon>Pleosporomycetidae</taxon>
        <taxon>Pleosporales</taxon>
        <taxon>Massarineae</taxon>
        <taxon>Didymosphaeriaceae</taxon>
        <taxon>Paraphaeosphaeria</taxon>
    </lineage>
</organism>
<dbReference type="PROSITE" id="PS00463">
    <property type="entry name" value="ZN2_CY6_FUNGAL_1"/>
    <property type="match status" value="1"/>
</dbReference>
<protein>
    <submittedName>
        <fullName evidence="3">Sterol uptake control protein 2</fullName>
    </submittedName>
</protein>
<reference evidence="3" key="1">
    <citation type="journal article" date="2020" name="Mol. Plant Microbe Interact.">
        <title>Genome Sequence of the Biocontrol Agent Coniothyrium minitans strain Conio (IMI 134523).</title>
        <authorList>
            <person name="Patel D."/>
            <person name="Shittu T.A."/>
            <person name="Baroncelli R."/>
            <person name="Muthumeenakshi S."/>
            <person name="Osborne T.H."/>
            <person name="Janganan T.K."/>
            <person name="Sreenivasaprasad S."/>
        </authorList>
    </citation>
    <scope>NUCLEOTIDE SEQUENCE</scope>
    <source>
        <strain evidence="3">Conio</strain>
    </source>
</reference>
<dbReference type="InterPro" id="IPR036864">
    <property type="entry name" value="Zn2-C6_fun-type_DNA-bd_sf"/>
</dbReference>
<dbReference type="GO" id="GO:0008270">
    <property type="term" value="F:zinc ion binding"/>
    <property type="evidence" value="ECO:0007669"/>
    <property type="project" value="InterPro"/>
</dbReference>
<evidence type="ECO:0000313" key="3">
    <source>
        <dbReference type="EMBL" id="KAF9735070.1"/>
    </source>
</evidence>
<dbReference type="Pfam" id="PF11951">
    <property type="entry name" value="Fungal_trans_2"/>
    <property type="match status" value="1"/>
</dbReference>
<dbReference type="Pfam" id="PF00172">
    <property type="entry name" value="Zn_clus"/>
    <property type="match status" value="1"/>
</dbReference>
<evidence type="ECO:0000313" key="4">
    <source>
        <dbReference type="Proteomes" id="UP000756921"/>
    </source>
</evidence>
<dbReference type="AlphaFoldDB" id="A0A9P6KQG1"/>
<dbReference type="SUPFAM" id="SSF57701">
    <property type="entry name" value="Zn2/Cys6 DNA-binding domain"/>
    <property type="match status" value="1"/>
</dbReference>
<keyword evidence="4" id="KW-1185">Reference proteome</keyword>
<name>A0A9P6KQG1_9PLEO</name>
<proteinExistence type="predicted"/>
<dbReference type="PANTHER" id="PTHR47784:SF5">
    <property type="entry name" value="STEROL UPTAKE CONTROL PROTEIN 2"/>
    <property type="match status" value="1"/>
</dbReference>
<dbReference type="OrthoDB" id="5386330at2759"/>
<comment type="caution">
    <text evidence="3">The sequence shown here is derived from an EMBL/GenBank/DDBJ whole genome shotgun (WGS) entry which is preliminary data.</text>
</comment>
<dbReference type="EMBL" id="WJXW01000006">
    <property type="protein sequence ID" value="KAF9735070.1"/>
    <property type="molecule type" value="Genomic_DNA"/>
</dbReference>
<accession>A0A9P6KQG1</accession>
<dbReference type="Proteomes" id="UP000756921">
    <property type="component" value="Unassembled WGS sequence"/>
</dbReference>
<sequence length="404" mass="46437">MGQTRRAHQKSKTGCAECKRRRIKCSEEKPRCSHCVRQDKSCVYLRLKATHTSPLPSPQPLESGPDTTAIDWLNVISAIPKTDEHQPSLSFELKDLALLHHWSLVTSVSILRKRKLDYYWQTLLPQIAFRHDHVMHNILSISALHMAYLDPSKANTCLLEATQHHSKALEGFEKQFGCIGPENSDAMFANAVLTFFYAFLTFGKVYDDDSTNAAIRKTRILGSEWIPLLRGIEAVLHPVYDFVTVGPLKSMLSAGNWDEFDPDAYYDSYDEQILRIREISIGGDSKVYNEALDLLRKCRMWISQFKHLKIDDEPEWAYNREFSGPFFWIVSAPKKYFELLEQRQPVALVIFAWFGATLHSLNGYWWMEGCGRSIVRVVSECLGPYWSPWTESPRQIVSKDGHSE</sequence>
<dbReference type="PRINTS" id="PR00755">
    <property type="entry name" value="AFLATOXINBRP"/>
</dbReference>
<dbReference type="Gene3D" id="4.10.240.10">
    <property type="entry name" value="Zn(2)-C6 fungal-type DNA-binding domain"/>
    <property type="match status" value="1"/>
</dbReference>
<dbReference type="PROSITE" id="PS50048">
    <property type="entry name" value="ZN2_CY6_FUNGAL_2"/>
    <property type="match status" value="1"/>
</dbReference>
<feature type="domain" description="Zn(2)-C6 fungal-type" evidence="2">
    <location>
        <begin position="14"/>
        <end position="44"/>
    </location>
</feature>
<dbReference type="InterPro" id="IPR053157">
    <property type="entry name" value="Sterol_Uptake_Regulator"/>
</dbReference>